<dbReference type="PANTHER" id="PTHR36837:SF5">
    <property type="entry name" value="POLY-3-HYDROXYBUTYRATE SYNTHASE"/>
    <property type="match status" value="1"/>
</dbReference>
<dbReference type="GO" id="GO:0016746">
    <property type="term" value="F:acyltransferase activity"/>
    <property type="evidence" value="ECO:0007669"/>
    <property type="project" value="UniProtKB-KW"/>
</dbReference>
<dbReference type="SUPFAM" id="SSF53474">
    <property type="entry name" value="alpha/beta-Hydrolases"/>
    <property type="match status" value="1"/>
</dbReference>
<feature type="domain" description="Poly-beta-hydroxybutyrate polymerase N-terminal" evidence="5">
    <location>
        <begin position="60"/>
        <end position="100"/>
    </location>
</feature>
<protein>
    <submittedName>
        <fullName evidence="6">Polyhydroxyalkanoic acid synthase</fullName>
    </submittedName>
</protein>
<dbReference type="InterPro" id="IPR022211">
    <property type="entry name" value="PHBC_N"/>
</dbReference>
<dbReference type="InterPro" id="IPR051321">
    <property type="entry name" value="PHA/PHB_synthase"/>
</dbReference>
<evidence type="ECO:0000313" key="7">
    <source>
        <dbReference type="Proteomes" id="UP000572984"/>
    </source>
</evidence>
<dbReference type="InterPro" id="IPR010941">
    <property type="entry name" value="PhaC_N"/>
</dbReference>
<dbReference type="GO" id="GO:0042619">
    <property type="term" value="P:poly-hydroxybutyrate biosynthetic process"/>
    <property type="evidence" value="ECO:0007669"/>
    <property type="project" value="InterPro"/>
</dbReference>
<evidence type="ECO:0000256" key="3">
    <source>
        <dbReference type="SAM" id="MobiDB-lite"/>
    </source>
</evidence>
<keyword evidence="1" id="KW-0808">Transferase</keyword>
<dbReference type="InterPro" id="IPR029058">
    <property type="entry name" value="AB_hydrolase_fold"/>
</dbReference>
<feature type="domain" description="Poly-beta-hydroxybutyrate polymerase N-terminal" evidence="4">
    <location>
        <begin position="138"/>
        <end position="307"/>
    </location>
</feature>
<dbReference type="Pfam" id="PF12551">
    <property type="entry name" value="PHBC_N"/>
    <property type="match status" value="1"/>
</dbReference>
<organism evidence="6 7">
    <name type="scientific">Microvirga mediterraneensis</name>
    <dbReference type="NCBI Taxonomy" id="2754695"/>
    <lineage>
        <taxon>Bacteria</taxon>
        <taxon>Pseudomonadati</taxon>
        <taxon>Pseudomonadota</taxon>
        <taxon>Alphaproteobacteria</taxon>
        <taxon>Hyphomicrobiales</taxon>
        <taxon>Methylobacteriaceae</taxon>
        <taxon>Microvirga</taxon>
    </lineage>
</organism>
<keyword evidence="7" id="KW-1185">Reference proteome</keyword>
<evidence type="ECO:0000259" key="4">
    <source>
        <dbReference type="Pfam" id="PF07167"/>
    </source>
</evidence>
<comment type="caution">
    <text evidence="6">The sequence shown here is derived from an EMBL/GenBank/DDBJ whole genome shotgun (WGS) entry which is preliminary data.</text>
</comment>
<dbReference type="EMBL" id="JACDXJ010000003">
    <property type="protein sequence ID" value="MBA1159142.1"/>
    <property type="molecule type" value="Genomic_DNA"/>
</dbReference>
<dbReference type="Proteomes" id="UP000572984">
    <property type="component" value="Unassembled WGS sequence"/>
</dbReference>
<feature type="compositionally biased region" description="Polar residues" evidence="3">
    <location>
        <begin position="8"/>
        <end position="23"/>
    </location>
</feature>
<reference evidence="6 7" key="1">
    <citation type="submission" date="2020-07" db="EMBL/GenBank/DDBJ databases">
        <title>Draft genome and description of Microvirga mediterraneensis Marseille-Q2068 sp. nov.</title>
        <authorList>
            <person name="Boxberger M."/>
        </authorList>
    </citation>
    <scope>NUCLEOTIDE SEQUENCE [LARGE SCALE GENOMIC DNA]</scope>
    <source>
        <strain evidence="6 7">Marseille-Q2068</strain>
    </source>
</reference>
<sequence length="628" mass="70232">MATLGQVRATQLQSSSRAPSSGQIAIPHSVNENTVPAPTKLPCKAPASTEVPDAWPEGFAEILDRSVHALAARLTSGLSPAALVGAYMDWAVHLASSPGKQLELAVKGARKVARLGDQTLKQAATTGSCEPCITPLPQDRRFSAPEWGRYPYNLIYQSFLLQQQWWHNATTGVGGVTRQHENVVEFATRQMLDVFSPSNFILTNPVVTRRTLETGGQNLVQGFQNYLEDWMRLIRNKPAVGTEAFKVGQNVAVTPGRVVYRNDLIELIQYEPTTEKVRPEPVLIVPAWIMKYYILDLSPENSLVRFLVNQGFTVFMVSWKNPTREDRDRGMEDYRRLGVLAALDAVNAIVPNQKVHATGYCLGGTLLTIAAAAMAWDGDDRLKSVTLFAAQADFREAGELTLFINESQVRFLEDMMWSQGYLDAKQMAGAFQLLRSNDLIWSYIVHNYLMGEREPMIDLMAWNADATRMPYRMHSEYLRQLFLQNDLAEGRFKVEGRPISLGDIRVPIFAVGTERDHVAPWRSVFKIHTLTDTDVTFLLTTGGHNAGIVSEPGRPHRSYRVLTKTERDRHLDPETWQIMAQPHDGSWWPEWVNWLASESGEPVLPPALGAPPAYPVLGEAPGSYVREP</sequence>
<gene>
    <name evidence="6" type="ORF">H0S73_23945</name>
</gene>
<dbReference type="Pfam" id="PF07167">
    <property type="entry name" value="PhaC_N"/>
    <property type="match status" value="1"/>
</dbReference>
<accession>A0A838BVL4</accession>
<dbReference type="AlphaFoldDB" id="A0A838BVL4"/>
<evidence type="ECO:0000313" key="6">
    <source>
        <dbReference type="EMBL" id="MBA1159142.1"/>
    </source>
</evidence>
<dbReference type="RefSeq" id="WP_181054742.1">
    <property type="nucleotide sequence ID" value="NZ_JACDXJ010000003.1"/>
</dbReference>
<dbReference type="Gene3D" id="3.40.50.1820">
    <property type="entry name" value="alpha/beta hydrolase"/>
    <property type="match status" value="1"/>
</dbReference>
<proteinExistence type="predicted"/>
<evidence type="ECO:0000256" key="2">
    <source>
        <dbReference type="ARBA" id="ARBA00023315"/>
    </source>
</evidence>
<keyword evidence="2" id="KW-0012">Acyltransferase</keyword>
<feature type="region of interest" description="Disordered" evidence="3">
    <location>
        <begin position="1"/>
        <end position="24"/>
    </location>
</feature>
<dbReference type="PANTHER" id="PTHR36837">
    <property type="entry name" value="POLY(3-HYDROXYALKANOATE) POLYMERASE SUBUNIT PHAC"/>
    <property type="match status" value="1"/>
</dbReference>
<name>A0A838BVL4_9HYPH</name>
<evidence type="ECO:0000259" key="5">
    <source>
        <dbReference type="Pfam" id="PF12551"/>
    </source>
</evidence>
<evidence type="ECO:0000256" key="1">
    <source>
        <dbReference type="ARBA" id="ARBA00022679"/>
    </source>
</evidence>